<evidence type="ECO:0000313" key="1">
    <source>
        <dbReference type="Proteomes" id="UP000095281"/>
    </source>
</evidence>
<reference evidence="2" key="1">
    <citation type="submission" date="2016-11" db="UniProtKB">
        <authorList>
            <consortium name="WormBaseParasite"/>
        </authorList>
    </citation>
    <scope>IDENTIFICATION</scope>
</reference>
<dbReference type="Proteomes" id="UP000095281">
    <property type="component" value="Unplaced"/>
</dbReference>
<protein>
    <submittedName>
        <fullName evidence="2">Uncharacterized protein</fullName>
    </submittedName>
</protein>
<sequence>MIMKFVKHRFTILVIYVEQQQMMFKKDVGSVLSIHVKNAIRIVAMLKPKLNYLFTALVKWLILKNVIENQIVTLLK</sequence>
<dbReference type="AlphaFoldDB" id="A0A1I8BSU4"/>
<name>A0A1I8BSU4_MELHA</name>
<keyword evidence="1" id="KW-1185">Reference proteome</keyword>
<proteinExistence type="predicted"/>
<evidence type="ECO:0000313" key="2">
    <source>
        <dbReference type="WBParaSite" id="MhA1_Contig534.frz3.gene3"/>
    </source>
</evidence>
<dbReference type="WBParaSite" id="MhA1_Contig534.frz3.gene3">
    <property type="protein sequence ID" value="MhA1_Contig534.frz3.gene3"/>
    <property type="gene ID" value="MhA1_Contig534.frz3.gene3"/>
</dbReference>
<accession>A0A1I8BSU4</accession>
<organism evidence="1 2">
    <name type="scientific">Meloidogyne hapla</name>
    <name type="common">Root-knot nematode worm</name>
    <dbReference type="NCBI Taxonomy" id="6305"/>
    <lineage>
        <taxon>Eukaryota</taxon>
        <taxon>Metazoa</taxon>
        <taxon>Ecdysozoa</taxon>
        <taxon>Nematoda</taxon>
        <taxon>Chromadorea</taxon>
        <taxon>Rhabditida</taxon>
        <taxon>Tylenchina</taxon>
        <taxon>Tylenchomorpha</taxon>
        <taxon>Tylenchoidea</taxon>
        <taxon>Meloidogynidae</taxon>
        <taxon>Meloidogyninae</taxon>
        <taxon>Meloidogyne</taxon>
    </lineage>
</organism>